<dbReference type="InterPro" id="IPR055284">
    <property type="entry name" value="Galaxin-like"/>
</dbReference>
<feature type="chain" id="PRO_5042278457" description="Galaxin-like repeats domain-containing protein" evidence="1">
    <location>
        <begin position="22"/>
        <end position="512"/>
    </location>
</feature>
<dbReference type="Pfam" id="PF24748">
    <property type="entry name" value="Galaxin_repeat"/>
    <property type="match status" value="1"/>
</dbReference>
<dbReference type="PANTHER" id="PTHR34490">
    <property type="entry name" value="PROTEIN CBG12054-RELATED"/>
    <property type="match status" value="1"/>
</dbReference>
<dbReference type="Proteomes" id="UP001195483">
    <property type="component" value="Unassembled WGS sequence"/>
</dbReference>
<evidence type="ECO:0000256" key="1">
    <source>
        <dbReference type="SAM" id="SignalP"/>
    </source>
</evidence>
<comment type="caution">
    <text evidence="3">The sequence shown here is derived from an EMBL/GenBank/DDBJ whole genome shotgun (WGS) entry which is preliminary data.</text>
</comment>
<gene>
    <name evidence="3" type="ORF">CHS0354_027483</name>
</gene>
<protein>
    <recommendedName>
        <fullName evidence="2">Galaxin-like repeats domain-containing protein</fullName>
    </recommendedName>
</protein>
<proteinExistence type="predicted"/>
<keyword evidence="1" id="KW-0732">Signal</keyword>
<feature type="signal peptide" evidence="1">
    <location>
        <begin position="1"/>
        <end position="21"/>
    </location>
</feature>
<evidence type="ECO:0000313" key="3">
    <source>
        <dbReference type="EMBL" id="KAK3585194.1"/>
    </source>
</evidence>
<reference evidence="3" key="3">
    <citation type="submission" date="2023-05" db="EMBL/GenBank/DDBJ databases">
        <authorList>
            <person name="Smith C.H."/>
        </authorList>
    </citation>
    <scope>NUCLEOTIDE SEQUENCE</scope>
    <source>
        <strain evidence="3">CHS0354</strain>
        <tissue evidence="3">Mantle</tissue>
    </source>
</reference>
<dbReference type="InterPro" id="IPR056601">
    <property type="entry name" value="Galaxin_dom"/>
</dbReference>
<reference evidence="3" key="2">
    <citation type="journal article" date="2021" name="Genome Biol. Evol.">
        <title>Developing a high-quality reference genome for a parasitic bivalve with doubly uniparental inheritance (Bivalvia: Unionida).</title>
        <authorList>
            <person name="Smith C.H."/>
        </authorList>
    </citation>
    <scope>NUCLEOTIDE SEQUENCE</scope>
    <source>
        <strain evidence="3">CHS0354</strain>
        <tissue evidence="3">Mantle</tissue>
    </source>
</reference>
<feature type="domain" description="Galaxin-like repeats" evidence="2">
    <location>
        <begin position="156"/>
        <end position="290"/>
    </location>
</feature>
<dbReference type="AlphaFoldDB" id="A0AAE0VP84"/>
<accession>A0AAE0VP84</accession>
<name>A0AAE0VP84_9BIVA</name>
<organism evidence="3 4">
    <name type="scientific">Potamilus streckersoni</name>
    <dbReference type="NCBI Taxonomy" id="2493646"/>
    <lineage>
        <taxon>Eukaryota</taxon>
        <taxon>Metazoa</taxon>
        <taxon>Spiralia</taxon>
        <taxon>Lophotrochozoa</taxon>
        <taxon>Mollusca</taxon>
        <taxon>Bivalvia</taxon>
        <taxon>Autobranchia</taxon>
        <taxon>Heteroconchia</taxon>
        <taxon>Palaeoheterodonta</taxon>
        <taxon>Unionida</taxon>
        <taxon>Unionoidea</taxon>
        <taxon>Unionidae</taxon>
        <taxon>Ambleminae</taxon>
        <taxon>Lampsilini</taxon>
        <taxon>Potamilus</taxon>
    </lineage>
</organism>
<dbReference type="PANTHER" id="PTHR34490:SF3">
    <property type="entry name" value="GALAXIN-LIKE ISOFORM X2"/>
    <property type="match status" value="1"/>
</dbReference>
<evidence type="ECO:0000313" key="4">
    <source>
        <dbReference type="Proteomes" id="UP001195483"/>
    </source>
</evidence>
<sequence length="512" mass="59319">MHLQKVCMILSFYWSLLNVYAELFVFNNELVNTSTHIYCGGKAIPLWDQYNRRQSCCMSVQSTKGGEPYSEDTYFCCDVIRLKHDGDGNEWHCCDKNKPYRKDKHICCGVHLKSLNNSDDKNECCDGKFYNFKSQVCCRNTLYQRKENQIDENYMECCGDARYDSRNLRCEHSSESNPKLLSIDLGICNRQEYNMTTHICCDEKVIQFPDLHESQSYSCCGGKLFKTTHMKCCSDSHLIPKSRECCGNDSYDPYHQRCCSGVPNKVSSLLEKSKCCGTKLIQKHDVCCNGIHGDLNFQCCNDKLINKKEICCEGRALEPSKICCVGRNGATKQIEKGKVSDNACCTYRKHHLQIYQPYDQMNQICFKGVFEKTVVPNKPKTVLSSTTKIPTSEKLKMDDVQANINFACSRKMNFKDLRVIKTKHRNGNLILHVQLEGNVQAGERRKFQVILKERIHIQVGKIYRIYTTQKIGFTRKFYKSRKDVLIRRNKNIRRFEKLCKVKSILERSLAHR</sequence>
<keyword evidence="4" id="KW-1185">Reference proteome</keyword>
<reference evidence="3" key="1">
    <citation type="journal article" date="2021" name="Genome Biol. Evol.">
        <title>A High-Quality Reference Genome for a Parasitic Bivalve with Doubly Uniparental Inheritance (Bivalvia: Unionida).</title>
        <authorList>
            <person name="Smith C.H."/>
        </authorList>
    </citation>
    <scope>NUCLEOTIDE SEQUENCE</scope>
    <source>
        <strain evidence="3">CHS0354</strain>
    </source>
</reference>
<dbReference type="EMBL" id="JAEAOA010001663">
    <property type="protein sequence ID" value="KAK3585194.1"/>
    <property type="molecule type" value="Genomic_DNA"/>
</dbReference>
<evidence type="ECO:0000259" key="2">
    <source>
        <dbReference type="Pfam" id="PF24748"/>
    </source>
</evidence>